<proteinExistence type="predicted"/>
<accession>A0A7C3KDU9</accession>
<dbReference type="PANTHER" id="PTHR34129:SF1">
    <property type="entry name" value="DUF952 DOMAIN-CONTAINING PROTEIN"/>
    <property type="match status" value="1"/>
</dbReference>
<dbReference type="AlphaFoldDB" id="A0A7C3KDU9"/>
<dbReference type="Pfam" id="PF06108">
    <property type="entry name" value="DUF952"/>
    <property type="match status" value="1"/>
</dbReference>
<dbReference type="Gene3D" id="3.20.170.20">
    <property type="entry name" value="Protein of unknown function DUF952"/>
    <property type="match status" value="1"/>
</dbReference>
<protein>
    <submittedName>
        <fullName evidence="1">DUF952 domain-containing protein</fullName>
    </submittedName>
</protein>
<organism evidence="1">
    <name type="scientific">Oscillatoriales cyanobacterium SpSt-418</name>
    <dbReference type="NCBI Taxonomy" id="2282169"/>
    <lineage>
        <taxon>Bacteria</taxon>
        <taxon>Bacillati</taxon>
        <taxon>Cyanobacteriota</taxon>
        <taxon>Cyanophyceae</taxon>
        <taxon>Oscillatoriophycideae</taxon>
        <taxon>Oscillatoriales</taxon>
    </lineage>
</organism>
<dbReference type="EMBL" id="DSRU01000099">
    <property type="protein sequence ID" value="HFM97648.1"/>
    <property type="molecule type" value="Genomic_DNA"/>
</dbReference>
<gene>
    <name evidence="1" type="ORF">ENR64_07735</name>
</gene>
<comment type="caution">
    <text evidence="1">The sequence shown here is derived from an EMBL/GenBank/DDBJ whole genome shotgun (WGS) entry which is preliminary data.</text>
</comment>
<evidence type="ECO:0000313" key="1">
    <source>
        <dbReference type="EMBL" id="HFM97648.1"/>
    </source>
</evidence>
<dbReference type="PANTHER" id="PTHR34129">
    <property type="entry name" value="BLR1139 PROTEIN"/>
    <property type="match status" value="1"/>
</dbReference>
<name>A0A7C3KDU9_9CYAN</name>
<reference evidence="1" key="1">
    <citation type="journal article" date="2020" name="mSystems">
        <title>Genome- and Community-Level Interaction Insights into Carbon Utilization and Element Cycling Functions of Hydrothermarchaeota in Hydrothermal Sediment.</title>
        <authorList>
            <person name="Zhou Z."/>
            <person name="Liu Y."/>
            <person name="Xu W."/>
            <person name="Pan J."/>
            <person name="Luo Z.H."/>
            <person name="Li M."/>
        </authorList>
    </citation>
    <scope>NUCLEOTIDE SEQUENCE [LARGE SCALE GENOMIC DNA]</scope>
    <source>
        <strain evidence="1">SpSt-418</strain>
    </source>
</reference>
<dbReference type="SUPFAM" id="SSF56399">
    <property type="entry name" value="ADP-ribosylation"/>
    <property type="match status" value="1"/>
</dbReference>
<sequence length="117" mass="13203">MARIYHIATEPEWQNANQHNQYEAESLQTEGFIHCSDANQVVWVANHFFKAVPGLILLHIEAEKLQARLVYENLEGGEELFPHVYGPIELAAIAHVSPFEPGLDGTFDHHAGNFEII</sequence>
<dbReference type="InterPro" id="IPR009297">
    <property type="entry name" value="DUF952"/>
</dbReference>